<dbReference type="InterPro" id="IPR048375">
    <property type="entry name" value="YtxK-like_N"/>
</dbReference>
<evidence type="ECO:0000313" key="6">
    <source>
        <dbReference type="Proteomes" id="UP000587800"/>
    </source>
</evidence>
<dbReference type="EMBL" id="JAASUB010000005">
    <property type="protein sequence ID" value="MBC1509309.1"/>
    <property type="molecule type" value="Genomic_DNA"/>
</dbReference>
<feature type="domain" description="DNA methylase adenine-specific" evidence="1">
    <location>
        <begin position="98"/>
        <end position="311"/>
    </location>
</feature>
<dbReference type="PRINTS" id="PR00507">
    <property type="entry name" value="N12N6MTFRASE"/>
</dbReference>
<reference evidence="5 6" key="1">
    <citation type="submission" date="2020-03" db="EMBL/GenBank/DDBJ databases">
        <title>Soil Listeria distribution.</title>
        <authorList>
            <person name="Liao J."/>
            <person name="Wiedmann M."/>
        </authorList>
    </citation>
    <scope>NUCLEOTIDE SEQUENCE [LARGE SCALE GENOMIC DNA]</scope>
    <source>
        <strain evidence="4 6">FSL L7-1515</strain>
        <strain evidence="3 5">FSL L7-1554</strain>
    </source>
</reference>
<name>A0A7X0X653_9LIST</name>
<dbReference type="SUPFAM" id="SSF53335">
    <property type="entry name" value="S-adenosyl-L-methionine-dependent methyltransferases"/>
    <property type="match status" value="1"/>
</dbReference>
<dbReference type="Proteomes" id="UP000561617">
    <property type="component" value="Unassembled WGS sequence"/>
</dbReference>
<dbReference type="CDD" id="cd02440">
    <property type="entry name" value="AdoMet_MTases"/>
    <property type="match status" value="1"/>
</dbReference>
<evidence type="ECO:0000259" key="1">
    <source>
        <dbReference type="Pfam" id="PF02384"/>
    </source>
</evidence>
<dbReference type="InterPro" id="IPR029063">
    <property type="entry name" value="SAM-dependent_MTases_sf"/>
</dbReference>
<keyword evidence="6" id="KW-1185">Reference proteome</keyword>
<dbReference type="InterPro" id="IPR052933">
    <property type="entry name" value="DNA_Protect_Modify"/>
</dbReference>
<protein>
    <submittedName>
        <fullName evidence="3">Class I SAM-dependent methyltransferase</fullName>
    </submittedName>
</protein>
<dbReference type="EMBL" id="JAASTW010000003">
    <property type="protein sequence ID" value="MBC1488068.1"/>
    <property type="molecule type" value="Genomic_DNA"/>
</dbReference>
<keyword evidence="3" id="KW-0489">Methyltransferase</keyword>
<gene>
    <name evidence="3" type="ORF">HCJ38_03465</name>
    <name evidence="4" type="ORF">HCJ59_05280</name>
</gene>
<dbReference type="GO" id="GO:0008170">
    <property type="term" value="F:N-methyltransferase activity"/>
    <property type="evidence" value="ECO:0007669"/>
    <property type="project" value="InterPro"/>
</dbReference>
<dbReference type="Pfam" id="PF02384">
    <property type="entry name" value="N6_Mtase"/>
    <property type="match status" value="1"/>
</dbReference>
<dbReference type="GO" id="GO:0032259">
    <property type="term" value="P:methylation"/>
    <property type="evidence" value="ECO:0007669"/>
    <property type="project" value="UniProtKB-KW"/>
</dbReference>
<dbReference type="PANTHER" id="PTHR41313">
    <property type="entry name" value="ADENINE-SPECIFIC METHYLTRANSFERASE"/>
    <property type="match status" value="1"/>
</dbReference>
<evidence type="ECO:0000313" key="4">
    <source>
        <dbReference type="EMBL" id="MBC1509309.1"/>
    </source>
</evidence>
<evidence type="ECO:0000259" key="2">
    <source>
        <dbReference type="Pfam" id="PF21106"/>
    </source>
</evidence>
<dbReference type="InterPro" id="IPR003356">
    <property type="entry name" value="DNA_methylase_A-5"/>
</dbReference>
<dbReference type="Gene3D" id="1.10.150.470">
    <property type="match status" value="1"/>
</dbReference>
<dbReference type="InterPro" id="IPR016843">
    <property type="entry name" value="S-AdoMet-dep_Ade-MeTrfase_prd"/>
</dbReference>
<comment type="caution">
    <text evidence="3">The sequence shown here is derived from an EMBL/GenBank/DDBJ whole genome shotgun (WGS) entry which is preliminary data.</text>
</comment>
<dbReference type="GO" id="GO:0003677">
    <property type="term" value="F:DNA binding"/>
    <property type="evidence" value="ECO:0007669"/>
    <property type="project" value="InterPro"/>
</dbReference>
<feature type="domain" description="YtxK-like N-terminal helical" evidence="2">
    <location>
        <begin position="8"/>
        <end position="87"/>
    </location>
</feature>
<organism evidence="3 5">
    <name type="scientific">Listeria immobilis</name>
    <dbReference type="NCBI Taxonomy" id="2713502"/>
    <lineage>
        <taxon>Bacteria</taxon>
        <taxon>Bacillati</taxon>
        <taxon>Bacillota</taxon>
        <taxon>Bacilli</taxon>
        <taxon>Bacillales</taxon>
        <taxon>Listeriaceae</taxon>
        <taxon>Listeria</taxon>
    </lineage>
</organism>
<evidence type="ECO:0000313" key="3">
    <source>
        <dbReference type="EMBL" id="MBC1488068.1"/>
    </source>
</evidence>
<dbReference type="Gene3D" id="3.40.50.150">
    <property type="entry name" value="Vaccinia Virus protein VP39"/>
    <property type="match status" value="1"/>
</dbReference>
<dbReference type="Proteomes" id="UP000587800">
    <property type="component" value="Unassembled WGS sequence"/>
</dbReference>
<evidence type="ECO:0000313" key="5">
    <source>
        <dbReference type="Proteomes" id="UP000561617"/>
    </source>
</evidence>
<dbReference type="Pfam" id="PF21106">
    <property type="entry name" value="YtxK_like"/>
    <property type="match status" value="1"/>
</dbReference>
<dbReference type="PANTHER" id="PTHR41313:SF1">
    <property type="entry name" value="DNA METHYLASE ADENINE-SPECIFIC DOMAIN-CONTAINING PROTEIN"/>
    <property type="match status" value="1"/>
</dbReference>
<sequence>MANEATQELFQALDNTAIILQNELEISYLEAVYETGENLFQKEVLQKEELSSEKQAKLEESYESLELDNFSNEEIRKGLQLALLKGMKHGIQVNHQMTPDSIGFIVAYLLEKVIQKKKNISILDPACGTANLLTTVINQLELKEAIEIHATGVDVDDLLISLALVGADLQRQKMTLLHQDGLANLLVDPVDVVLSDLPVGYYPDDENAKSFELSREEGHSFAHFLFIEQGMRYTKPGGYLFFLVPDAMFGTSDFAKVDKFIKKNGHIEGIIKLPETLFKSEQARKSILILRKAAENVKPPKEVLLANLSSLTDPSVTAPILAEIENWFKGNNNGRNGQK</sequence>
<keyword evidence="3" id="KW-0808">Transferase</keyword>
<dbReference type="PIRSF" id="PIRSF026567">
    <property type="entry name" value="Adenine_mtase_bact_prd"/>
    <property type="match status" value="1"/>
</dbReference>
<accession>A0A7X0X653</accession>
<dbReference type="RefSeq" id="WP_185347344.1">
    <property type="nucleotide sequence ID" value="NZ_JAASTU010000009.1"/>
</dbReference>
<proteinExistence type="predicted"/>
<dbReference type="AlphaFoldDB" id="A0A7X0X653"/>